<dbReference type="PANTHER" id="PTHR37010:SF1">
    <property type="entry name" value="SULFURTRANSFERASE TUSE"/>
    <property type="match status" value="1"/>
</dbReference>
<dbReference type="Gene3D" id="1.10.10.370">
    <property type="entry name" value="DsrC-like protein, C-terminal domain"/>
    <property type="match status" value="1"/>
</dbReference>
<name>A0A3B1C4Q5_9ZZZZ</name>
<dbReference type="GO" id="GO:0097163">
    <property type="term" value="F:sulfur carrier activity"/>
    <property type="evidence" value="ECO:0007669"/>
    <property type="project" value="TreeGrafter"/>
</dbReference>
<accession>A0A3B1C4Q5</accession>
<proteinExistence type="inferred from homology"/>
<organism evidence="4">
    <name type="scientific">hydrothermal vent metagenome</name>
    <dbReference type="NCBI Taxonomy" id="652676"/>
    <lineage>
        <taxon>unclassified sequences</taxon>
        <taxon>metagenomes</taxon>
        <taxon>ecological metagenomes</taxon>
    </lineage>
</organism>
<sequence>MSVETKVELDIEGYLVDPEDWDKSIATDLAANEELALTDEYWPILNFMREYWMDKKVAPDVRHVVSFLIKECGYDKKIAKTQLFKLFPYGYVKQACKIAGMRRPRGWSTG</sequence>
<evidence type="ECO:0000256" key="2">
    <source>
        <dbReference type="ARBA" id="ARBA00005718"/>
    </source>
</evidence>
<dbReference type="GO" id="GO:0002143">
    <property type="term" value="P:tRNA wobble position uridine thiolation"/>
    <property type="evidence" value="ECO:0007669"/>
    <property type="project" value="TreeGrafter"/>
</dbReference>
<dbReference type="NCBIfam" id="TIGR03342">
    <property type="entry name" value="dsrC_tusE_dsvC"/>
    <property type="match status" value="1"/>
</dbReference>
<dbReference type="PIRSF" id="PIRSF006223">
    <property type="entry name" value="DsrC_TusE"/>
    <property type="match status" value="1"/>
</dbReference>
<comment type="subcellular location">
    <subcellularLocation>
        <location evidence="1">Cytoplasm</location>
    </subcellularLocation>
</comment>
<dbReference type="AlphaFoldDB" id="A0A3B1C4Q5"/>
<dbReference type="SUPFAM" id="SSF69721">
    <property type="entry name" value="DsrC, the gamma subunit of dissimilatory sulfite reductase"/>
    <property type="match status" value="1"/>
</dbReference>
<dbReference type="Gene3D" id="3.30.1420.10">
    <property type="match status" value="1"/>
</dbReference>
<protein>
    <submittedName>
        <fullName evidence="4">DsrC family protein</fullName>
    </submittedName>
</protein>
<evidence type="ECO:0000313" key="4">
    <source>
        <dbReference type="EMBL" id="VAX11897.1"/>
    </source>
</evidence>
<reference evidence="4" key="1">
    <citation type="submission" date="2018-06" db="EMBL/GenBank/DDBJ databases">
        <authorList>
            <person name="Zhirakovskaya E."/>
        </authorList>
    </citation>
    <scope>NUCLEOTIDE SEQUENCE</scope>
</reference>
<evidence type="ECO:0000256" key="1">
    <source>
        <dbReference type="ARBA" id="ARBA00004496"/>
    </source>
</evidence>
<dbReference type="Pfam" id="PF04358">
    <property type="entry name" value="DsrC"/>
    <property type="match status" value="1"/>
</dbReference>
<gene>
    <name evidence="4" type="ORF">MNBD_GAMMA24-1280</name>
</gene>
<dbReference type="InterPro" id="IPR025526">
    <property type="entry name" value="DsrC-like_dom_sf"/>
</dbReference>
<dbReference type="InterPro" id="IPR042072">
    <property type="entry name" value="DsrC-like_C"/>
</dbReference>
<dbReference type="GO" id="GO:0005737">
    <property type="term" value="C:cytoplasm"/>
    <property type="evidence" value="ECO:0007669"/>
    <property type="project" value="UniProtKB-SubCell"/>
</dbReference>
<comment type="similarity">
    <text evidence="2">Belongs to the DsrC/TusE family.</text>
</comment>
<dbReference type="InterPro" id="IPR043163">
    <property type="entry name" value="DsrC-like_N"/>
</dbReference>
<keyword evidence="3" id="KW-0963">Cytoplasm</keyword>
<dbReference type="InterPro" id="IPR007453">
    <property type="entry name" value="DsrC/TusE"/>
</dbReference>
<dbReference type="EMBL" id="UOFZ01000004">
    <property type="protein sequence ID" value="VAX11897.1"/>
    <property type="molecule type" value="Genomic_DNA"/>
</dbReference>
<dbReference type="PANTHER" id="PTHR37010">
    <property type="entry name" value="SULFURTRANSFERASE TUSE"/>
    <property type="match status" value="1"/>
</dbReference>
<evidence type="ECO:0000256" key="3">
    <source>
        <dbReference type="ARBA" id="ARBA00022490"/>
    </source>
</evidence>